<evidence type="ECO:0000313" key="2">
    <source>
        <dbReference type="EMBL" id="CAE8612321.1"/>
    </source>
</evidence>
<evidence type="ECO:0000313" key="3">
    <source>
        <dbReference type="Proteomes" id="UP000654075"/>
    </source>
</evidence>
<feature type="transmembrane region" description="Helical" evidence="1">
    <location>
        <begin position="104"/>
        <end position="124"/>
    </location>
</feature>
<comment type="caution">
    <text evidence="2">The sequence shown here is derived from an EMBL/GenBank/DDBJ whole genome shotgun (WGS) entry which is preliminary data.</text>
</comment>
<proteinExistence type="predicted"/>
<dbReference type="AlphaFoldDB" id="A0A813FNX0"/>
<dbReference type="EMBL" id="CAJNNV010025110">
    <property type="protein sequence ID" value="CAE8612321.1"/>
    <property type="molecule type" value="Genomic_DNA"/>
</dbReference>
<evidence type="ECO:0008006" key="4">
    <source>
        <dbReference type="Google" id="ProtNLM"/>
    </source>
</evidence>
<keyword evidence="1" id="KW-0472">Membrane</keyword>
<feature type="transmembrane region" description="Helical" evidence="1">
    <location>
        <begin position="32"/>
        <end position="56"/>
    </location>
</feature>
<protein>
    <recommendedName>
        <fullName evidence="4">Ion transport domain-containing protein</fullName>
    </recommendedName>
</protein>
<feature type="non-terminal residue" evidence="2">
    <location>
        <position position="167"/>
    </location>
</feature>
<evidence type="ECO:0000256" key="1">
    <source>
        <dbReference type="SAM" id="Phobius"/>
    </source>
</evidence>
<reference evidence="2" key="1">
    <citation type="submission" date="2021-02" db="EMBL/GenBank/DDBJ databases">
        <authorList>
            <person name="Dougan E. K."/>
            <person name="Rhodes N."/>
            <person name="Thang M."/>
            <person name="Chan C."/>
        </authorList>
    </citation>
    <scope>NUCLEOTIDE SEQUENCE</scope>
</reference>
<feature type="transmembrane region" description="Helical" evidence="1">
    <location>
        <begin position="130"/>
        <end position="148"/>
    </location>
</feature>
<gene>
    <name evidence="2" type="ORF">PGLA1383_LOCUS30157</name>
</gene>
<keyword evidence="1" id="KW-1133">Transmembrane helix</keyword>
<keyword evidence="3" id="KW-1185">Reference proteome</keyword>
<keyword evidence="1" id="KW-0812">Transmembrane</keyword>
<organism evidence="2 3">
    <name type="scientific">Polarella glacialis</name>
    <name type="common">Dinoflagellate</name>
    <dbReference type="NCBI Taxonomy" id="89957"/>
    <lineage>
        <taxon>Eukaryota</taxon>
        <taxon>Sar</taxon>
        <taxon>Alveolata</taxon>
        <taxon>Dinophyceae</taxon>
        <taxon>Suessiales</taxon>
        <taxon>Suessiaceae</taxon>
        <taxon>Polarella</taxon>
    </lineage>
</organism>
<name>A0A813FNX0_POLGL</name>
<dbReference type="Proteomes" id="UP000654075">
    <property type="component" value="Unassembled WGS sequence"/>
</dbReference>
<sequence>VLLGTVRLLLLGDGDGVDTVLGLYDGNNTGNWITFCFLSVAVIWFCICMLNLFIAVHSEAYDQAQEKAQTCFLQERTAICLHFMLMPSWPPPGWGSKFHLHRPVLVSLLINAVFLVVWAAVVTVEEIPTFVPAAVLLAGMILSGAVLAQPPWDQDTIDQHYLWSLSW</sequence>
<accession>A0A813FNX0</accession>